<dbReference type="Proteomes" id="UP000273643">
    <property type="component" value="Unassembled WGS sequence"/>
</dbReference>
<proteinExistence type="predicted"/>
<dbReference type="Pfam" id="PF10881">
    <property type="entry name" value="DUF2726"/>
    <property type="match status" value="1"/>
</dbReference>
<keyword evidence="1" id="KW-1133">Transmembrane helix</keyword>
<dbReference type="RefSeq" id="WP_123637149.1">
    <property type="nucleotide sequence ID" value="NZ_RJUK01000001.1"/>
</dbReference>
<reference evidence="3 4" key="1">
    <citation type="submission" date="2018-11" db="EMBL/GenBank/DDBJ databases">
        <title>Genomic Encyclopedia of Type Strains, Phase IV (KMG-IV): sequencing the most valuable type-strain genomes for metagenomic binning, comparative biology and taxonomic classification.</title>
        <authorList>
            <person name="Goeker M."/>
        </authorList>
    </citation>
    <scope>NUCLEOTIDE SEQUENCE [LARGE SCALE GENOMIC DNA]</scope>
    <source>
        <strain evidence="3 4">DSM 16974</strain>
    </source>
</reference>
<dbReference type="OrthoDB" id="5782056at2"/>
<evidence type="ECO:0000313" key="4">
    <source>
        <dbReference type="Proteomes" id="UP000273643"/>
    </source>
</evidence>
<sequence length="196" mass="22420">MDIVSFFSPFFDFLWWVILLCTAVVIIITLATPKKGRKSPKSPFKYDPKAPWPFTKARLLTDAEKEAFDRLRDALPQHYIFAQVQLSQMMDVKPGHDFRQWFNRISRMSADFVVVSSDLDTVAAIEIDDTTHRDPKRMEADSKKAKALKAAGIKLVRWDARRVPKPEVIRQEVLGVVQKAVNPVSHTEIESVEVVP</sequence>
<comment type="caution">
    <text evidence="3">The sequence shown here is derived from an EMBL/GenBank/DDBJ whole genome shotgun (WGS) entry which is preliminary data.</text>
</comment>
<evidence type="ECO:0000313" key="3">
    <source>
        <dbReference type="EMBL" id="ROQ19865.1"/>
    </source>
</evidence>
<gene>
    <name evidence="3" type="ORF">EDC38_0456</name>
</gene>
<dbReference type="EMBL" id="RJUK01000001">
    <property type="protein sequence ID" value="ROQ19865.1"/>
    <property type="molecule type" value="Genomic_DNA"/>
</dbReference>
<accession>A0A3N1NUI9</accession>
<keyword evidence="1" id="KW-0812">Transmembrane</keyword>
<organism evidence="3 4">
    <name type="scientific">Marinimicrobium koreense</name>
    <dbReference type="NCBI Taxonomy" id="306545"/>
    <lineage>
        <taxon>Bacteria</taxon>
        <taxon>Pseudomonadati</taxon>
        <taxon>Pseudomonadota</taxon>
        <taxon>Gammaproteobacteria</taxon>
        <taxon>Cellvibrionales</taxon>
        <taxon>Cellvibrionaceae</taxon>
        <taxon>Marinimicrobium</taxon>
    </lineage>
</organism>
<protein>
    <submittedName>
        <fullName evidence="3">Uncharacterized protein DUF2726</fullName>
    </submittedName>
</protein>
<feature type="domain" description="DUF2726" evidence="2">
    <location>
        <begin position="57"/>
        <end position="173"/>
    </location>
</feature>
<dbReference type="Gene3D" id="3.40.960.10">
    <property type="entry name" value="VSR Endonuclease"/>
    <property type="match status" value="1"/>
</dbReference>
<evidence type="ECO:0000259" key="2">
    <source>
        <dbReference type="Pfam" id="PF10881"/>
    </source>
</evidence>
<evidence type="ECO:0000256" key="1">
    <source>
        <dbReference type="SAM" id="Phobius"/>
    </source>
</evidence>
<feature type="transmembrane region" description="Helical" evidence="1">
    <location>
        <begin position="13"/>
        <end position="32"/>
    </location>
</feature>
<keyword evidence="4" id="KW-1185">Reference proteome</keyword>
<dbReference type="InterPro" id="IPR024402">
    <property type="entry name" value="DUF2726"/>
</dbReference>
<dbReference type="AlphaFoldDB" id="A0A3N1NUI9"/>
<name>A0A3N1NUI9_9GAMM</name>
<keyword evidence="1" id="KW-0472">Membrane</keyword>